<organism evidence="5 6">
    <name type="scientific">Fonsecaea erecta</name>
    <dbReference type="NCBI Taxonomy" id="1367422"/>
    <lineage>
        <taxon>Eukaryota</taxon>
        <taxon>Fungi</taxon>
        <taxon>Dikarya</taxon>
        <taxon>Ascomycota</taxon>
        <taxon>Pezizomycotina</taxon>
        <taxon>Eurotiomycetes</taxon>
        <taxon>Chaetothyriomycetidae</taxon>
        <taxon>Chaetothyriales</taxon>
        <taxon>Herpotrichiellaceae</taxon>
        <taxon>Fonsecaea</taxon>
    </lineage>
</organism>
<evidence type="ECO:0000313" key="6">
    <source>
        <dbReference type="Proteomes" id="UP000078343"/>
    </source>
</evidence>
<name>A0A178Z3K8_9EURO</name>
<proteinExistence type="predicted"/>
<accession>A0A178Z3K8</accession>
<dbReference type="InterPro" id="IPR036640">
    <property type="entry name" value="ABC1_TM_sf"/>
</dbReference>
<comment type="caution">
    <text evidence="5">The sequence shown here is derived from an EMBL/GenBank/DDBJ whole genome shotgun (WGS) entry which is preliminary data.</text>
</comment>
<gene>
    <name evidence="5" type="ORF">AYL99_11806</name>
</gene>
<keyword evidence="1 4" id="KW-0812">Transmembrane</keyword>
<dbReference type="GO" id="GO:0016020">
    <property type="term" value="C:membrane"/>
    <property type="evidence" value="ECO:0007669"/>
    <property type="project" value="InterPro"/>
</dbReference>
<sequence length="181" mass="20956">MVKGIIVPTVNAPRSRTFWIAVMTKIMSLGPVYHQLVGPTQTSQAVPMGWKFDSMLDFYVLGANPNLIALITALNELMFRYGWYMVLILVWMTTFYLLLKKWEALARIRMSEKFVSVKNNNDTRMWDSMNGWMTVFIYSQVPRETVSFAAGTDYWVKLKTSRAATTYLFMPDRPPWATTQL</sequence>
<protein>
    <submittedName>
        <fullName evidence="5">Uncharacterized protein</fullName>
    </submittedName>
</protein>
<dbReference type="EMBL" id="LVYI01000016">
    <property type="protein sequence ID" value="OAP54046.1"/>
    <property type="molecule type" value="Genomic_DNA"/>
</dbReference>
<dbReference type="RefSeq" id="XP_018687413.1">
    <property type="nucleotide sequence ID" value="XM_018843311.1"/>
</dbReference>
<evidence type="ECO:0000313" key="5">
    <source>
        <dbReference type="EMBL" id="OAP54046.1"/>
    </source>
</evidence>
<dbReference type="GeneID" id="30015974"/>
<evidence type="ECO:0000256" key="3">
    <source>
        <dbReference type="ARBA" id="ARBA00023136"/>
    </source>
</evidence>
<dbReference type="Proteomes" id="UP000078343">
    <property type="component" value="Unassembled WGS sequence"/>
</dbReference>
<keyword evidence="2 4" id="KW-1133">Transmembrane helix</keyword>
<feature type="transmembrane region" description="Helical" evidence="4">
    <location>
        <begin position="81"/>
        <end position="99"/>
    </location>
</feature>
<dbReference type="GO" id="GO:0005524">
    <property type="term" value="F:ATP binding"/>
    <property type="evidence" value="ECO:0007669"/>
    <property type="project" value="InterPro"/>
</dbReference>
<evidence type="ECO:0000256" key="1">
    <source>
        <dbReference type="ARBA" id="ARBA00022692"/>
    </source>
</evidence>
<reference evidence="5 6" key="1">
    <citation type="submission" date="2016-04" db="EMBL/GenBank/DDBJ databases">
        <title>Draft genome of Fonsecaea erecta CBS 125763.</title>
        <authorList>
            <person name="Weiss V.A."/>
            <person name="Vicente V.A."/>
            <person name="Raittz R.T."/>
            <person name="Moreno L.F."/>
            <person name="De Souza E.M."/>
            <person name="Pedrosa F.O."/>
            <person name="Steffens M.B."/>
            <person name="Faoro H."/>
            <person name="Tadra-Sfeir M.Z."/>
            <person name="Najafzadeh M.J."/>
            <person name="Felipe M.S."/>
            <person name="Teixeira M."/>
            <person name="Sun J."/>
            <person name="Xi L."/>
            <person name="Gomes R."/>
            <person name="De Azevedo C.M."/>
            <person name="Salgado C.G."/>
            <person name="Da Silva M.B."/>
            <person name="Nascimento M.F."/>
            <person name="Queiroz-Telles F."/>
            <person name="Attili D.S."/>
            <person name="Gorbushina A."/>
        </authorList>
    </citation>
    <scope>NUCLEOTIDE SEQUENCE [LARGE SCALE GENOMIC DNA]</scope>
    <source>
        <strain evidence="5 6">CBS 125763</strain>
    </source>
</reference>
<evidence type="ECO:0000256" key="2">
    <source>
        <dbReference type="ARBA" id="ARBA00022989"/>
    </source>
</evidence>
<keyword evidence="3 4" id="KW-0472">Membrane</keyword>
<dbReference type="AlphaFoldDB" id="A0A178Z3K8"/>
<keyword evidence="6" id="KW-1185">Reference proteome</keyword>
<dbReference type="SUPFAM" id="SSF90123">
    <property type="entry name" value="ABC transporter transmembrane region"/>
    <property type="match status" value="1"/>
</dbReference>
<evidence type="ECO:0000256" key="4">
    <source>
        <dbReference type="SAM" id="Phobius"/>
    </source>
</evidence>